<dbReference type="EMBL" id="JAKLTR010000017">
    <property type="protein sequence ID" value="MCG2617053.1"/>
    <property type="molecule type" value="Genomic_DNA"/>
</dbReference>
<accession>A0ABS9KXP5</accession>
<comment type="caution">
    <text evidence="1">The sequence shown here is derived from an EMBL/GenBank/DDBJ whole genome shotgun (WGS) entry which is preliminary data.</text>
</comment>
<sequence>MIKISYFNFFLVAMTSHVCLAQTRSEVVRAELSFAATAKEFTMKRAFLENMDSAAVVFGEGKIYNGFEYWNKATETPGKLLWHPAFNGLSQAEDLGFTTGPWEYRATLADSVIASGQYTTVWKKNKKGEWKFLADLGVDYRGNLFGQQSLSTSEVFISAKKNDTSALAIEKKFLETFAVHKQKAFEQSVHYNSWLNTDGKHPVQLAALVLPELAKLPDTISFQPVEGGMSSSRDLAYIYGTVTYGQKQENYLRIWGHTKDGWKIIVQVIKK</sequence>
<evidence type="ECO:0000313" key="1">
    <source>
        <dbReference type="EMBL" id="MCG2617053.1"/>
    </source>
</evidence>
<name>A0ABS9KXP5_9BACT</name>
<dbReference type="Proteomes" id="UP001165367">
    <property type="component" value="Unassembled WGS sequence"/>
</dbReference>
<evidence type="ECO:0000313" key="2">
    <source>
        <dbReference type="Proteomes" id="UP001165367"/>
    </source>
</evidence>
<reference evidence="1" key="1">
    <citation type="submission" date="2022-01" db="EMBL/GenBank/DDBJ databases">
        <authorList>
            <person name="Jo J.-H."/>
            <person name="Im W.-T."/>
        </authorList>
    </citation>
    <scope>NUCLEOTIDE SEQUENCE</scope>
    <source>
        <strain evidence="1">NA20</strain>
    </source>
</reference>
<dbReference type="Gene3D" id="3.10.450.50">
    <property type="match status" value="1"/>
</dbReference>
<keyword evidence="2" id="KW-1185">Reference proteome</keyword>
<protein>
    <recommendedName>
        <fullName evidence="3">DUF4440 domain-containing protein</fullName>
    </recommendedName>
</protein>
<proteinExistence type="predicted"/>
<dbReference type="RefSeq" id="WP_237875590.1">
    <property type="nucleotide sequence ID" value="NZ_JAKLTR010000017.1"/>
</dbReference>
<evidence type="ECO:0008006" key="3">
    <source>
        <dbReference type="Google" id="ProtNLM"/>
    </source>
</evidence>
<gene>
    <name evidence="1" type="ORF">LZZ85_22345</name>
</gene>
<organism evidence="1 2">
    <name type="scientific">Terrimonas ginsenosidimutans</name>
    <dbReference type="NCBI Taxonomy" id="2908004"/>
    <lineage>
        <taxon>Bacteria</taxon>
        <taxon>Pseudomonadati</taxon>
        <taxon>Bacteroidota</taxon>
        <taxon>Chitinophagia</taxon>
        <taxon>Chitinophagales</taxon>
        <taxon>Chitinophagaceae</taxon>
        <taxon>Terrimonas</taxon>
    </lineage>
</organism>